<comment type="caution">
    <text evidence="4">The sequence shown here is derived from an EMBL/GenBank/DDBJ whole genome shotgun (WGS) entry which is preliminary data.</text>
</comment>
<evidence type="ECO:0000256" key="2">
    <source>
        <dbReference type="PROSITE-ProRule" id="PRU00284"/>
    </source>
</evidence>
<dbReference type="EMBL" id="AFGF01000017">
    <property type="protein sequence ID" value="EGO65494.1"/>
    <property type="molecule type" value="Genomic_DNA"/>
</dbReference>
<accession>F7NET3</accession>
<dbReference type="SMART" id="SM00283">
    <property type="entry name" value="MA"/>
    <property type="match status" value="1"/>
</dbReference>
<dbReference type="InterPro" id="IPR029151">
    <property type="entry name" value="Sensor-like_sf"/>
</dbReference>
<dbReference type="PANTHER" id="PTHR32089">
    <property type="entry name" value="METHYL-ACCEPTING CHEMOTAXIS PROTEIN MCPB"/>
    <property type="match status" value="1"/>
</dbReference>
<gene>
    <name evidence="4" type="ORF">ALO_02751</name>
</gene>
<evidence type="ECO:0000313" key="5">
    <source>
        <dbReference type="Proteomes" id="UP000003240"/>
    </source>
</evidence>
<feature type="domain" description="Methyl-accepting transducer" evidence="3">
    <location>
        <begin position="108"/>
        <end position="283"/>
    </location>
</feature>
<dbReference type="AlphaFoldDB" id="F7NET3"/>
<dbReference type="OrthoDB" id="9807021at2"/>
<dbReference type="PANTHER" id="PTHR32089:SF112">
    <property type="entry name" value="LYSOZYME-LIKE PROTEIN-RELATED"/>
    <property type="match status" value="1"/>
</dbReference>
<evidence type="ECO:0000313" key="4">
    <source>
        <dbReference type="EMBL" id="EGO65494.1"/>
    </source>
</evidence>
<dbReference type="PROSITE" id="PS50111">
    <property type="entry name" value="CHEMOTAXIS_TRANSDUC_2"/>
    <property type="match status" value="1"/>
</dbReference>
<proteinExistence type="predicted"/>
<dbReference type="GO" id="GO:0016020">
    <property type="term" value="C:membrane"/>
    <property type="evidence" value="ECO:0007669"/>
    <property type="project" value="InterPro"/>
</dbReference>
<evidence type="ECO:0000256" key="1">
    <source>
        <dbReference type="ARBA" id="ARBA00023224"/>
    </source>
</evidence>
<dbReference type="SUPFAM" id="SSF58104">
    <property type="entry name" value="Methyl-accepting chemotaxis protein (MCP) signaling domain"/>
    <property type="match status" value="1"/>
</dbReference>
<organism evidence="4 5">
    <name type="scientific">Acetonema longum DSM 6540</name>
    <dbReference type="NCBI Taxonomy" id="1009370"/>
    <lineage>
        <taxon>Bacteria</taxon>
        <taxon>Bacillati</taxon>
        <taxon>Bacillota</taxon>
        <taxon>Negativicutes</taxon>
        <taxon>Acetonemataceae</taxon>
        <taxon>Acetonema</taxon>
    </lineage>
</organism>
<dbReference type="Pfam" id="PF00015">
    <property type="entry name" value="MCPsignal"/>
    <property type="match status" value="1"/>
</dbReference>
<sequence>MSQLTGTELLDLFTKLAPYLNDILAADVGITIVRGDRYSLYIPASDLDLGTKPGETVRPGGTQQALETGKQVVKVIPREKSAYGMPYLVCSLPVKDDGRVVGCITTTQNMATSEQINHVSQSLAASSQEFTASMEEMAGRADEVTRTSKQLDDIGQKLRETIKQTDQIVEFIKSVSAQTNLLGLNAAIEAARVGDAGRGFGVVAEEVRKLAVASADSVKGITASMNSIYEVMAALSQMIQTIDNHTAGQKTTITEMAKSSQELAAMAAKLAETAQAMYQYTEN</sequence>
<dbReference type="Proteomes" id="UP000003240">
    <property type="component" value="Unassembled WGS sequence"/>
</dbReference>
<protein>
    <submittedName>
        <fullName evidence="4">Methyl-accepting chemotaxis sensory transducer</fullName>
    </submittedName>
</protein>
<reference evidence="4 5" key="1">
    <citation type="journal article" date="2011" name="EMBO J.">
        <title>Structural diversity of bacterial flagellar motors.</title>
        <authorList>
            <person name="Chen S."/>
            <person name="Beeby M."/>
            <person name="Murphy G.E."/>
            <person name="Leadbetter J.R."/>
            <person name="Hendrixson D.R."/>
            <person name="Briegel A."/>
            <person name="Li Z."/>
            <person name="Shi J."/>
            <person name="Tocheva E.I."/>
            <person name="Muller A."/>
            <person name="Dobro M.J."/>
            <person name="Jensen G.J."/>
        </authorList>
    </citation>
    <scope>NUCLEOTIDE SEQUENCE [LARGE SCALE GENOMIC DNA]</scope>
    <source>
        <strain evidence="4 5">DSM 6540</strain>
    </source>
</reference>
<evidence type="ECO:0000259" key="3">
    <source>
        <dbReference type="PROSITE" id="PS50111"/>
    </source>
</evidence>
<dbReference type="RefSeq" id="WP_004092576.1">
    <property type="nucleotide sequence ID" value="NZ_AFGF01000017.1"/>
</dbReference>
<dbReference type="Gene3D" id="1.10.287.950">
    <property type="entry name" value="Methyl-accepting chemotaxis protein"/>
    <property type="match status" value="1"/>
</dbReference>
<dbReference type="GO" id="GO:0007165">
    <property type="term" value="P:signal transduction"/>
    <property type="evidence" value="ECO:0007669"/>
    <property type="project" value="UniProtKB-KW"/>
</dbReference>
<name>F7NET3_9FIRM</name>
<keyword evidence="5" id="KW-1185">Reference proteome</keyword>
<dbReference type="SUPFAM" id="SSF103190">
    <property type="entry name" value="Sensory domain-like"/>
    <property type="match status" value="1"/>
</dbReference>
<dbReference type="eggNOG" id="COG0840">
    <property type="taxonomic scope" value="Bacteria"/>
</dbReference>
<keyword evidence="1 2" id="KW-0807">Transducer</keyword>
<dbReference type="InterPro" id="IPR004089">
    <property type="entry name" value="MCPsignal_dom"/>
</dbReference>
<dbReference type="STRING" id="1009370.ALO_02751"/>